<organism evidence="2 3">
    <name type="scientific">Alkalibaculum bacchi</name>
    <dbReference type="NCBI Taxonomy" id="645887"/>
    <lineage>
        <taxon>Bacteria</taxon>
        <taxon>Bacillati</taxon>
        <taxon>Bacillota</taxon>
        <taxon>Clostridia</taxon>
        <taxon>Eubacteriales</taxon>
        <taxon>Eubacteriaceae</taxon>
        <taxon>Alkalibaculum</taxon>
    </lineage>
</organism>
<feature type="transmembrane region" description="Helical" evidence="1">
    <location>
        <begin position="29"/>
        <end position="45"/>
    </location>
</feature>
<keyword evidence="1" id="KW-0472">Membrane</keyword>
<feature type="transmembrane region" description="Helical" evidence="1">
    <location>
        <begin position="103"/>
        <end position="121"/>
    </location>
</feature>
<feature type="transmembrane region" description="Helical" evidence="1">
    <location>
        <begin position="65"/>
        <end position="82"/>
    </location>
</feature>
<name>A0A366IDS7_9FIRM</name>
<keyword evidence="1" id="KW-1133">Transmembrane helix</keyword>
<feature type="transmembrane region" description="Helical" evidence="1">
    <location>
        <begin position="415"/>
        <end position="436"/>
    </location>
</feature>
<dbReference type="OrthoDB" id="8641791at2"/>
<reference evidence="2 3" key="1">
    <citation type="submission" date="2018-06" db="EMBL/GenBank/DDBJ databases">
        <title>Genomic Encyclopedia of Type Strains, Phase IV (KMG-IV): sequencing the most valuable type-strain genomes for metagenomic binning, comparative biology and taxonomic classification.</title>
        <authorList>
            <person name="Goeker M."/>
        </authorList>
    </citation>
    <scope>NUCLEOTIDE SEQUENCE [LARGE SCALE GENOMIC DNA]</scope>
    <source>
        <strain evidence="2 3">DSM 22112</strain>
    </source>
</reference>
<dbReference type="EMBL" id="QNRX01000003">
    <property type="protein sequence ID" value="RBP68243.1"/>
    <property type="molecule type" value="Genomic_DNA"/>
</dbReference>
<feature type="transmembrane region" description="Helical" evidence="1">
    <location>
        <begin position="127"/>
        <end position="152"/>
    </location>
</feature>
<sequence>MIQLTALHYVYYLFVLTIIITMGFKKDTLLPCIIGILVIGAMYTGSFIKGVQVVYNALIASGNEFWGIIVVISLVIAMSRALRDIGADEVMIRPIKKIMKSPTIAFFALGFVMLFFSWFIWPSPAVALVGAIMLPAALQAGLSPIWAAVAMNIFGHGIALSSDFFIQGAPAITAKAAGISDSLILSRDSFPLWLTMSIVTVICSFIMLKKDMKSGAMECAITSIDILEDKIEKNSEETCKKRSVGLIFVSIATPLIFLLDVFFMYKYQLKGGDATALVGGTAILIMCFVSMICHKPGDCLEKVTDYIKEGFIFGIKVFAPVIIIGAFFFLGNEDMAKKILDPNATGLLSDLGLYLSNAVDLSILSVAGIQMLVGAITGLDGSGFSGLPLVGSLASAFATGGGFDLEVLAGLGQLSTIWIGGGTIIPWGIIPVAAICNVSPLELARKNFRPVMIGFAATFIVAMFLL</sequence>
<keyword evidence="3" id="KW-1185">Reference proteome</keyword>
<proteinExistence type="predicted"/>
<evidence type="ECO:0008006" key="4">
    <source>
        <dbReference type="Google" id="ProtNLM"/>
    </source>
</evidence>
<evidence type="ECO:0000313" key="2">
    <source>
        <dbReference type="EMBL" id="RBP68243.1"/>
    </source>
</evidence>
<keyword evidence="1" id="KW-0812">Transmembrane</keyword>
<accession>A0A366IDS7</accession>
<feature type="transmembrane region" description="Helical" evidence="1">
    <location>
        <begin position="190"/>
        <end position="208"/>
    </location>
</feature>
<feature type="transmembrane region" description="Helical" evidence="1">
    <location>
        <begin position="384"/>
        <end position="403"/>
    </location>
</feature>
<feature type="transmembrane region" description="Helical" evidence="1">
    <location>
        <begin position="243"/>
        <end position="264"/>
    </location>
</feature>
<feature type="transmembrane region" description="Helical" evidence="1">
    <location>
        <begin position="351"/>
        <end position="372"/>
    </location>
</feature>
<dbReference type="Proteomes" id="UP000253490">
    <property type="component" value="Unassembled WGS sequence"/>
</dbReference>
<evidence type="ECO:0000313" key="3">
    <source>
        <dbReference type="Proteomes" id="UP000253490"/>
    </source>
</evidence>
<dbReference type="RefSeq" id="WP_113919680.1">
    <property type="nucleotide sequence ID" value="NZ_QNRX01000003.1"/>
</dbReference>
<feature type="transmembrane region" description="Helical" evidence="1">
    <location>
        <begin position="276"/>
        <end position="293"/>
    </location>
</feature>
<dbReference type="AlphaFoldDB" id="A0A366IDS7"/>
<evidence type="ECO:0000256" key="1">
    <source>
        <dbReference type="SAM" id="Phobius"/>
    </source>
</evidence>
<protein>
    <recommendedName>
        <fullName evidence="4">Transporter</fullName>
    </recommendedName>
</protein>
<feature type="transmembrane region" description="Helical" evidence="1">
    <location>
        <begin position="6"/>
        <end position="24"/>
    </location>
</feature>
<comment type="caution">
    <text evidence="2">The sequence shown here is derived from an EMBL/GenBank/DDBJ whole genome shotgun (WGS) entry which is preliminary data.</text>
</comment>
<feature type="transmembrane region" description="Helical" evidence="1">
    <location>
        <begin position="448"/>
        <end position="465"/>
    </location>
</feature>
<gene>
    <name evidence="2" type="ORF">DES36_1033</name>
</gene>
<feature type="transmembrane region" description="Helical" evidence="1">
    <location>
        <begin position="313"/>
        <end position="331"/>
    </location>
</feature>